<dbReference type="SMART" id="SM00387">
    <property type="entry name" value="HATPase_c"/>
    <property type="match status" value="1"/>
</dbReference>
<dbReference type="InterPro" id="IPR003661">
    <property type="entry name" value="HisK_dim/P_dom"/>
</dbReference>
<comment type="catalytic activity">
    <reaction evidence="1">
        <text>ATP + protein L-histidine = ADP + protein N-phospho-L-histidine.</text>
        <dbReference type="EC" id="2.7.13.3"/>
    </reaction>
</comment>
<dbReference type="InterPro" id="IPR004358">
    <property type="entry name" value="Sig_transdc_His_kin-like_C"/>
</dbReference>
<dbReference type="GO" id="GO:0000155">
    <property type="term" value="F:phosphorelay sensor kinase activity"/>
    <property type="evidence" value="ECO:0007669"/>
    <property type="project" value="InterPro"/>
</dbReference>
<dbReference type="SUPFAM" id="SSF47384">
    <property type="entry name" value="Homodimeric domain of signal transducing histidine kinase"/>
    <property type="match status" value="1"/>
</dbReference>
<dbReference type="Pfam" id="PF13426">
    <property type="entry name" value="PAS_9"/>
    <property type="match status" value="1"/>
</dbReference>
<feature type="domain" description="PAC" evidence="8">
    <location>
        <begin position="220"/>
        <end position="272"/>
    </location>
</feature>
<evidence type="ECO:0000256" key="2">
    <source>
        <dbReference type="ARBA" id="ARBA00012438"/>
    </source>
</evidence>
<evidence type="ECO:0000256" key="3">
    <source>
        <dbReference type="ARBA" id="ARBA00022553"/>
    </source>
</evidence>
<proteinExistence type="predicted"/>
<dbReference type="CDD" id="cd00082">
    <property type="entry name" value="HisKA"/>
    <property type="match status" value="1"/>
</dbReference>
<organism evidence="9 10">
    <name type="scientific">Mariprofundus erugo</name>
    <dbReference type="NCBI Taxonomy" id="2528639"/>
    <lineage>
        <taxon>Bacteria</taxon>
        <taxon>Pseudomonadati</taxon>
        <taxon>Pseudomonadota</taxon>
        <taxon>Candidatius Mariprofundia</taxon>
        <taxon>Mariprofundales</taxon>
        <taxon>Mariprofundaceae</taxon>
        <taxon>Mariprofundus</taxon>
    </lineage>
</organism>
<feature type="modified residue" description="4-aspartylphosphate" evidence="4">
    <location>
        <position position="579"/>
    </location>
</feature>
<dbReference type="Pfam" id="PF02518">
    <property type="entry name" value="HATPase_c"/>
    <property type="match status" value="1"/>
</dbReference>
<dbReference type="SMART" id="SM00091">
    <property type="entry name" value="PAS"/>
    <property type="match status" value="2"/>
</dbReference>
<dbReference type="PRINTS" id="PR00344">
    <property type="entry name" value="BCTRLSENSOR"/>
</dbReference>
<evidence type="ECO:0000256" key="1">
    <source>
        <dbReference type="ARBA" id="ARBA00000085"/>
    </source>
</evidence>
<evidence type="ECO:0000259" key="8">
    <source>
        <dbReference type="PROSITE" id="PS50113"/>
    </source>
</evidence>
<gene>
    <name evidence="9" type="ORF">FEF65_01560</name>
</gene>
<dbReference type="Proteomes" id="UP000306585">
    <property type="component" value="Unassembled WGS sequence"/>
</dbReference>
<protein>
    <recommendedName>
        <fullName evidence="2">histidine kinase</fullName>
        <ecNumber evidence="2">2.7.13.3</ecNumber>
    </recommendedName>
</protein>
<dbReference type="InterPro" id="IPR005467">
    <property type="entry name" value="His_kinase_dom"/>
</dbReference>
<evidence type="ECO:0000259" key="7">
    <source>
        <dbReference type="PROSITE" id="PS50112"/>
    </source>
</evidence>
<dbReference type="Pfam" id="PF08448">
    <property type="entry name" value="PAS_4"/>
    <property type="match status" value="1"/>
</dbReference>
<dbReference type="RefSeq" id="WP_138238011.1">
    <property type="nucleotide sequence ID" value="NZ_VBRY01000001.1"/>
</dbReference>
<dbReference type="InterPro" id="IPR011006">
    <property type="entry name" value="CheY-like_superfamily"/>
</dbReference>
<feature type="domain" description="Response regulatory" evidence="6">
    <location>
        <begin position="528"/>
        <end position="644"/>
    </location>
</feature>
<evidence type="ECO:0000313" key="9">
    <source>
        <dbReference type="EMBL" id="TLS69198.1"/>
    </source>
</evidence>
<dbReference type="Pfam" id="PF00072">
    <property type="entry name" value="Response_reg"/>
    <property type="match status" value="1"/>
</dbReference>
<comment type="caution">
    <text evidence="9">The sequence shown here is derived from an EMBL/GenBank/DDBJ whole genome shotgun (WGS) entry which is preliminary data.</text>
</comment>
<dbReference type="InterPro" id="IPR035965">
    <property type="entry name" value="PAS-like_dom_sf"/>
</dbReference>
<dbReference type="PROSITE" id="PS50113">
    <property type="entry name" value="PAC"/>
    <property type="match status" value="1"/>
</dbReference>
<dbReference type="SUPFAM" id="SSF52172">
    <property type="entry name" value="CheY-like"/>
    <property type="match status" value="1"/>
</dbReference>
<dbReference type="PROSITE" id="PS50110">
    <property type="entry name" value="RESPONSE_REGULATORY"/>
    <property type="match status" value="1"/>
</dbReference>
<dbReference type="InterPro" id="IPR013656">
    <property type="entry name" value="PAS_4"/>
</dbReference>
<evidence type="ECO:0000259" key="5">
    <source>
        <dbReference type="PROSITE" id="PS50109"/>
    </source>
</evidence>
<dbReference type="InterPro" id="IPR000700">
    <property type="entry name" value="PAS-assoc_C"/>
</dbReference>
<feature type="domain" description="PAS" evidence="7">
    <location>
        <begin position="9"/>
        <end position="72"/>
    </location>
</feature>
<dbReference type="CDD" id="cd00130">
    <property type="entry name" value="PAS"/>
    <property type="match status" value="2"/>
</dbReference>
<dbReference type="EMBL" id="VBRY01000001">
    <property type="protein sequence ID" value="TLS69198.1"/>
    <property type="molecule type" value="Genomic_DNA"/>
</dbReference>
<dbReference type="PROSITE" id="PS50109">
    <property type="entry name" value="HIS_KIN"/>
    <property type="match status" value="1"/>
</dbReference>
<dbReference type="Gene3D" id="3.40.50.2300">
    <property type="match status" value="1"/>
</dbReference>
<dbReference type="InterPro" id="IPR001789">
    <property type="entry name" value="Sig_transdc_resp-reg_receiver"/>
</dbReference>
<dbReference type="AlphaFoldDB" id="A0A5R9GUP0"/>
<evidence type="ECO:0000256" key="4">
    <source>
        <dbReference type="PROSITE-ProRule" id="PRU00169"/>
    </source>
</evidence>
<dbReference type="Gene3D" id="3.30.450.20">
    <property type="entry name" value="PAS domain"/>
    <property type="match status" value="2"/>
</dbReference>
<evidence type="ECO:0000259" key="6">
    <source>
        <dbReference type="PROSITE" id="PS50110"/>
    </source>
</evidence>
<feature type="domain" description="PAS" evidence="7">
    <location>
        <begin position="148"/>
        <end position="190"/>
    </location>
</feature>
<dbReference type="PANTHER" id="PTHR43065:SF42">
    <property type="entry name" value="TWO-COMPONENT SENSOR PPRA"/>
    <property type="match status" value="1"/>
</dbReference>
<dbReference type="InterPro" id="IPR000014">
    <property type="entry name" value="PAS"/>
</dbReference>
<dbReference type="SMART" id="SM00448">
    <property type="entry name" value="REC"/>
    <property type="match status" value="1"/>
</dbReference>
<dbReference type="PROSITE" id="PS50112">
    <property type="entry name" value="PAS"/>
    <property type="match status" value="2"/>
</dbReference>
<feature type="domain" description="Histidine kinase" evidence="5">
    <location>
        <begin position="285"/>
        <end position="510"/>
    </location>
</feature>
<dbReference type="Gene3D" id="3.30.565.10">
    <property type="entry name" value="Histidine kinase-like ATPase, C-terminal domain"/>
    <property type="match status" value="1"/>
</dbReference>
<dbReference type="NCBIfam" id="TIGR00229">
    <property type="entry name" value="sensory_box"/>
    <property type="match status" value="1"/>
</dbReference>
<reference evidence="9 10" key="1">
    <citation type="journal article" date="2019" name="Appl. Environ. Microbiol.">
        <title>Environmental Evidence and Genomic Insight of Iron-oxidizing Bacteria Preference Towards More Corrosion Resistant Stainless Steel at Higher Salinities.</title>
        <authorList>
            <person name="Garrison C.E."/>
            <person name="Price K.A."/>
            <person name="Field E.K."/>
        </authorList>
    </citation>
    <scope>NUCLEOTIDE SEQUENCE [LARGE SCALE GENOMIC DNA]</scope>
    <source>
        <strain evidence="9 10">P3</strain>
    </source>
</reference>
<keyword evidence="3 4" id="KW-0597">Phosphoprotein</keyword>
<name>A0A5R9GUP0_9PROT</name>
<accession>A0A5R9GUP0</accession>
<dbReference type="SUPFAM" id="SSF55785">
    <property type="entry name" value="PYP-like sensor domain (PAS domain)"/>
    <property type="match status" value="2"/>
</dbReference>
<dbReference type="Gene3D" id="1.10.287.130">
    <property type="match status" value="1"/>
</dbReference>
<dbReference type="InterPro" id="IPR036097">
    <property type="entry name" value="HisK_dim/P_sf"/>
</dbReference>
<dbReference type="SUPFAM" id="SSF55874">
    <property type="entry name" value="ATPase domain of HSP90 chaperone/DNA topoisomerase II/histidine kinase"/>
    <property type="match status" value="1"/>
</dbReference>
<dbReference type="EC" id="2.7.13.3" evidence="2"/>
<dbReference type="CDD" id="cd00156">
    <property type="entry name" value="REC"/>
    <property type="match status" value="1"/>
</dbReference>
<keyword evidence="10" id="KW-1185">Reference proteome</keyword>
<dbReference type="InterPro" id="IPR003594">
    <property type="entry name" value="HATPase_dom"/>
</dbReference>
<sequence length="648" mass="73027">MNISDQFPLLDHIPTGILAINGDAEVVLWNRMLEHWTDRTREEMVGKGLFDAYPELEAPAFRLRIEQVLNGGPPVIFSPQLHHHLIPCPLPDGSLRSQLVTISWLASHKLALFSIQDLSEQHRLIEKYRFATTELEEELRHSQLLEREKDLLAAAIDQAGEAVIITDPTGTIEYTNRAFLNQTGWGPDELKTIAIYDTLFATPETSFTHELDILGSGEIWQGRQNIMCKDGHSFTASITIAPIFNDQQKLTHHVIIQEDISRQVAMEEKFRHTQKQEALITLVGGIAHDFNNLLAGLVGQTYLATREVRDMPKTADRMKKIQAITQEAAEIVKQLLTFARQGEMHSNEFPLASFVKEFAKLARHSVPENINIRCDFESGLFPFRGDPNQLQQALLNIIQNASEALRDSNDGEIKIGLFALNPETDAVHIRKHPVLRHGNFAHLCIHDNGRGIPEAIRERIFDPFFSTKQLGSGLGLAMVMGCIRHHQGIIDVESSTANGTTFHLFLPTIPQKHASSPAHESAEHAGVTILLVDDDDRVLEPTMELLEAMQHQVTLARNGSEACEVFASKPEAWDIVITDMVMPQMNGLEASRRMRKLRPDIPVIYATGYDQSLVIEDTRKMENTILISKPFNPEELDQLIMKMVRRKK</sequence>
<evidence type="ECO:0000313" key="10">
    <source>
        <dbReference type="Proteomes" id="UP000306585"/>
    </source>
</evidence>
<dbReference type="InterPro" id="IPR036890">
    <property type="entry name" value="HATPase_C_sf"/>
</dbReference>
<dbReference type="PANTHER" id="PTHR43065">
    <property type="entry name" value="SENSOR HISTIDINE KINASE"/>
    <property type="match status" value="1"/>
</dbReference>